<protein>
    <submittedName>
        <fullName evidence="1">Heptaprenyl diphosphate synthase component 1</fullName>
    </submittedName>
</protein>
<dbReference type="EMBL" id="CP090978">
    <property type="protein sequence ID" value="UJF36190.1"/>
    <property type="molecule type" value="Genomic_DNA"/>
</dbReference>
<gene>
    <name evidence="1" type="ORF">L0M14_14690</name>
</gene>
<dbReference type="Gene3D" id="1.20.120.1450">
    <property type="match status" value="1"/>
</dbReference>
<dbReference type="InterPro" id="IPR008949">
    <property type="entry name" value="Isoprenoid_synthase_dom_sf"/>
</dbReference>
<name>A0ABY3SSV2_9BACL</name>
<sequence>MNSFRIPEMAKQYTEYDMIQNHTDLPEFPELRTRLLFAFLSGSTKYHTSSELYSLAASLVQLGLDTHDQVTPSNEQKEKKAARSRQLQVLAGDYFSSRFYHLLSQAGQIDMIKQLAGAICDVNRMKMSLYTKMKQLKVTAEDYLHQTVEIKSQLFLAFSEVMAEVYDQTWPEILQAYSKCEVLFEEIFRIESASNLHGSWGFWHILQHGTKEERKQLHADEPDHAKIRTLMHKYHISSLLYQMLETHIKQLHNKIGQLDSDKLVSELFHIAEPFLRFLSKPKVLEDI</sequence>
<proteinExistence type="predicted"/>
<dbReference type="RefSeq" id="WP_235122745.1">
    <property type="nucleotide sequence ID" value="NZ_CP090978.1"/>
</dbReference>
<evidence type="ECO:0000313" key="2">
    <source>
        <dbReference type="Proteomes" id="UP001649230"/>
    </source>
</evidence>
<dbReference type="SUPFAM" id="SSF48576">
    <property type="entry name" value="Terpenoid synthases"/>
    <property type="match status" value="1"/>
</dbReference>
<dbReference type="Pfam" id="PF07307">
    <property type="entry name" value="HEPPP_synt_1"/>
    <property type="match status" value="1"/>
</dbReference>
<reference evidence="1 2" key="1">
    <citation type="journal article" date="2024" name="Int. J. Syst. Evol. Microbiol.">
        <title>Paenibacillus hexagrammi sp. nov., a novel bacterium isolated from the gut content of Hexagrammos agrammus.</title>
        <authorList>
            <person name="Jung H.K."/>
            <person name="Kim D.G."/>
            <person name="Zin H."/>
            <person name="Park J."/>
            <person name="Jung H."/>
            <person name="Kim Y.O."/>
            <person name="Kong H.J."/>
            <person name="Kim J.W."/>
            <person name="Kim Y.S."/>
        </authorList>
    </citation>
    <scope>NUCLEOTIDE SEQUENCE [LARGE SCALE GENOMIC DNA]</scope>
    <source>
        <strain evidence="1 2">YPD9-1</strain>
    </source>
</reference>
<evidence type="ECO:0000313" key="1">
    <source>
        <dbReference type="EMBL" id="UJF36190.1"/>
    </source>
</evidence>
<organism evidence="1 2">
    <name type="scientific">Paenibacillus hexagrammi</name>
    <dbReference type="NCBI Taxonomy" id="2908839"/>
    <lineage>
        <taxon>Bacteria</taxon>
        <taxon>Bacillati</taxon>
        <taxon>Bacillota</taxon>
        <taxon>Bacilli</taxon>
        <taxon>Bacillales</taxon>
        <taxon>Paenibacillaceae</taxon>
        <taxon>Paenibacillus</taxon>
    </lineage>
</organism>
<keyword evidence="2" id="KW-1185">Reference proteome</keyword>
<dbReference type="InterPro" id="IPR009920">
    <property type="entry name" value="HEPPP_synth_su1"/>
</dbReference>
<accession>A0ABY3SSV2</accession>
<dbReference type="Proteomes" id="UP001649230">
    <property type="component" value="Chromosome"/>
</dbReference>